<dbReference type="AlphaFoldDB" id="A0A177FAK5"/>
<evidence type="ECO:0000259" key="1">
    <source>
        <dbReference type="Pfam" id="PF07859"/>
    </source>
</evidence>
<dbReference type="OrthoDB" id="408631at2759"/>
<dbReference type="GO" id="GO:0004806">
    <property type="term" value="F:triacylglycerol lipase activity"/>
    <property type="evidence" value="ECO:0007669"/>
    <property type="project" value="TreeGrafter"/>
</dbReference>
<dbReference type="Gene3D" id="3.40.50.1820">
    <property type="entry name" value="alpha/beta hydrolase"/>
    <property type="match status" value="1"/>
</dbReference>
<protein>
    <recommendedName>
        <fullName evidence="1">Alpha/beta hydrolase fold-3 domain-containing protein</fullName>
    </recommendedName>
</protein>
<evidence type="ECO:0000313" key="3">
    <source>
        <dbReference type="Proteomes" id="UP000077002"/>
    </source>
</evidence>
<proteinExistence type="predicted"/>
<evidence type="ECO:0000313" key="2">
    <source>
        <dbReference type="EMBL" id="OAG41235.1"/>
    </source>
</evidence>
<feature type="domain" description="Alpha/beta hydrolase fold-3" evidence="1">
    <location>
        <begin position="106"/>
        <end position="312"/>
    </location>
</feature>
<keyword evidence="3" id="KW-1185">Reference proteome</keyword>
<dbReference type="GO" id="GO:0004771">
    <property type="term" value="F:sterol ester esterase activity"/>
    <property type="evidence" value="ECO:0007669"/>
    <property type="project" value="TreeGrafter"/>
</dbReference>
<dbReference type="InterPro" id="IPR029058">
    <property type="entry name" value="AB_hydrolase_fold"/>
</dbReference>
<dbReference type="PANTHER" id="PTHR23025">
    <property type="entry name" value="TRIACYLGLYCEROL LIPASE"/>
    <property type="match status" value="1"/>
</dbReference>
<gene>
    <name evidence="2" type="ORF">AYO21_04615</name>
</gene>
<reference evidence="2 3" key="1">
    <citation type="submission" date="2016-03" db="EMBL/GenBank/DDBJ databases">
        <title>Draft genome sequence of the Fonsecaea monophora CBS 269.37.</title>
        <authorList>
            <person name="Bombassaro A."/>
            <person name="Vinicius W.A."/>
            <person name="De Hoog S."/>
            <person name="Sun J."/>
            <person name="Souza E.M."/>
            <person name="Raittz R.T."/>
            <person name="Costa F."/>
            <person name="Leao A.C."/>
            <person name="Tadra-Sfeir M.Z."/>
            <person name="Baura V."/>
            <person name="Balsanelli E."/>
            <person name="Pedrosa F.O."/>
            <person name="Moreno L.F."/>
            <person name="Steffens M.B."/>
            <person name="Xi L."/>
            <person name="Bocca A.L."/>
            <person name="Felipe M.S."/>
            <person name="Teixeira M."/>
            <person name="Telles Filho F.Q."/>
            <person name="Azevedo C.M."/>
            <person name="Gomes R."/>
            <person name="Vicente V.A."/>
        </authorList>
    </citation>
    <scope>NUCLEOTIDE SEQUENCE [LARGE SCALE GENOMIC DNA]</scope>
    <source>
        <strain evidence="2 3">CBS 269.37</strain>
    </source>
</reference>
<dbReference type="Proteomes" id="UP000077002">
    <property type="component" value="Unassembled WGS sequence"/>
</dbReference>
<dbReference type="GO" id="GO:0019433">
    <property type="term" value="P:triglyceride catabolic process"/>
    <property type="evidence" value="ECO:0007669"/>
    <property type="project" value="TreeGrafter"/>
</dbReference>
<accession>A0A177FAK5</accession>
<dbReference type="SUPFAM" id="SSF53474">
    <property type="entry name" value="alpha/beta-Hydrolases"/>
    <property type="match status" value="1"/>
</dbReference>
<dbReference type="GO" id="GO:0005829">
    <property type="term" value="C:cytosol"/>
    <property type="evidence" value="ECO:0007669"/>
    <property type="project" value="TreeGrafter"/>
</dbReference>
<dbReference type="RefSeq" id="XP_022513187.1">
    <property type="nucleotide sequence ID" value="XM_022654587.1"/>
</dbReference>
<sequence>MDTALSKVPSDCVYDLSAFDPANVNPQTIQLNRSIYSKSQEDAKWWEVGAEVYRDMREKGQAAFPAFKYVEGATNIDIPSRETGRTVLCRVIKPSTPSTQQRGIFLHIHGGGWVLGTAKGQDHLLSHIAENTGLTVLSVEYRLAPEHKYPAALHDCEDVAEWLVTNSEATLGGKLCFLGGESAGATLCALVLLHLKERNKAAEIKGVALSYGCFDLSILPSLKLAPSTSPILTLEDAERFYSAYIEDMPLEVRKTRAVSPAYADLSGLCPALFLVGTEDALVDDSVLMHFRWLRAGNPAALRFVPGAPHGFTLFDAAAVEVAKSGWQITIDFIRSLL</sequence>
<dbReference type="PANTHER" id="PTHR23025:SF4">
    <property type="entry name" value="ALPHA_BETA HYDROLASE FOLD-3 DOMAIN-CONTAINING PROTEIN"/>
    <property type="match status" value="1"/>
</dbReference>
<dbReference type="GeneID" id="34599784"/>
<organism evidence="2 3">
    <name type="scientific">Fonsecaea monophora</name>
    <dbReference type="NCBI Taxonomy" id="254056"/>
    <lineage>
        <taxon>Eukaryota</taxon>
        <taxon>Fungi</taxon>
        <taxon>Dikarya</taxon>
        <taxon>Ascomycota</taxon>
        <taxon>Pezizomycotina</taxon>
        <taxon>Eurotiomycetes</taxon>
        <taxon>Chaetothyriomycetidae</taxon>
        <taxon>Chaetothyriales</taxon>
        <taxon>Herpotrichiellaceae</taxon>
        <taxon>Fonsecaea</taxon>
    </lineage>
</organism>
<comment type="caution">
    <text evidence="2">The sequence shown here is derived from an EMBL/GenBank/DDBJ whole genome shotgun (WGS) entry which is preliminary data.</text>
</comment>
<name>A0A177FAK5_9EURO</name>
<dbReference type="InterPro" id="IPR013094">
    <property type="entry name" value="AB_hydrolase_3"/>
</dbReference>
<dbReference type="Pfam" id="PF07859">
    <property type="entry name" value="Abhydrolase_3"/>
    <property type="match status" value="1"/>
</dbReference>
<dbReference type="EMBL" id="LVKK01000026">
    <property type="protein sequence ID" value="OAG41235.1"/>
    <property type="molecule type" value="Genomic_DNA"/>
</dbReference>